<comment type="caution">
    <text evidence="1">The sequence shown here is derived from an EMBL/GenBank/DDBJ whole genome shotgun (WGS) entry which is preliminary data.</text>
</comment>
<name>A0A398E4C2_9BACT</name>
<keyword evidence="2" id="KW-1185">Reference proteome</keyword>
<accession>A0A398E4C2</accession>
<dbReference type="Proteomes" id="UP000266113">
    <property type="component" value="Unassembled WGS sequence"/>
</dbReference>
<dbReference type="InterPro" id="IPR009297">
    <property type="entry name" value="DUF952"/>
</dbReference>
<dbReference type="Gene3D" id="3.20.170.20">
    <property type="entry name" value="Protein of unknown function DUF952"/>
    <property type="match status" value="1"/>
</dbReference>
<dbReference type="OrthoDB" id="5638018at2"/>
<dbReference type="EMBL" id="QXIY01000003">
    <property type="protein sequence ID" value="RIE17471.1"/>
    <property type="molecule type" value="Genomic_DNA"/>
</dbReference>
<organism evidence="1 2">
    <name type="scientific">Candidatus Cryosericum septentrionale</name>
    <dbReference type="NCBI Taxonomy" id="2290913"/>
    <lineage>
        <taxon>Bacteria</taxon>
        <taxon>Pseudomonadati</taxon>
        <taxon>Caldisericota/Cryosericota group</taxon>
        <taxon>Candidatus Cryosericota</taxon>
        <taxon>Candidatus Cryosericia</taxon>
        <taxon>Candidatus Cryosericales</taxon>
        <taxon>Candidatus Cryosericaceae</taxon>
        <taxon>Candidatus Cryosericum</taxon>
    </lineage>
</organism>
<sequence>MPDWRKNGVIYHITTEDLWQQALLSGDYVPESYENDGFIHCASLEQITDVADSHYHGRHGLLLLCIN</sequence>
<dbReference type="AlphaFoldDB" id="A0A398E4C2"/>
<evidence type="ECO:0000313" key="2">
    <source>
        <dbReference type="Proteomes" id="UP000266113"/>
    </source>
</evidence>
<proteinExistence type="predicted"/>
<protein>
    <submittedName>
        <fullName evidence="1">DUF952 domain-containing protein</fullName>
    </submittedName>
</protein>
<gene>
    <name evidence="1" type="ORF">SMC1_01480</name>
</gene>
<dbReference type="SUPFAM" id="SSF56399">
    <property type="entry name" value="ADP-ribosylation"/>
    <property type="match status" value="1"/>
</dbReference>
<reference evidence="1 2" key="1">
    <citation type="submission" date="2018-09" db="EMBL/GenBank/DDBJ databases">
        <title>Discovery and Ecogenomic Context for Candidatus Cryosericales, a Global Caldiserica Order Active in Thawing Permafrost.</title>
        <authorList>
            <person name="Martinez M.A."/>
            <person name="Woodcroft B.J."/>
            <person name="Ignacio Espinoza J.C."/>
            <person name="Zayed A."/>
            <person name="Singleton C.M."/>
            <person name="Boyd J."/>
            <person name="Li Y.-F."/>
            <person name="Purvine S."/>
            <person name="Maughan H."/>
            <person name="Hodgkins S.B."/>
            <person name="Anderson D."/>
            <person name="Sederholm M."/>
            <person name="Temperton B."/>
            <person name="Saleska S.R."/>
            <person name="Tyson G.W."/>
            <person name="Rich V.I."/>
        </authorList>
    </citation>
    <scope>NUCLEOTIDE SEQUENCE [LARGE SCALE GENOMIC DNA]</scope>
    <source>
        <strain evidence="1 2">SMC1</strain>
    </source>
</reference>
<evidence type="ECO:0000313" key="1">
    <source>
        <dbReference type="EMBL" id="RIE17471.1"/>
    </source>
</evidence>
<dbReference type="Pfam" id="PF06108">
    <property type="entry name" value="DUF952"/>
    <property type="match status" value="1"/>
</dbReference>